<reference evidence="1 2" key="1">
    <citation type="journal article" date="2018" name="Mol. Biol. Evol.">
        <title>Broad Genomic Sampling Reveals a Smut Pathogenic Ancestry of the Fungal Clade Ustilaginomycotina.</title>
        <authorList>
            <person name="Kijpornyongpan T."/>
            <person name="Mondo S.J."/>
            <person name="Barry K."/>
            <person name="Sandor L."/>
            <person name="Lee J."/>
            <person name="Lipzen A."/>
            <person name="Pangilinan J."/>
            <person name="LaButti K."/>
            <person name="Hainaut M."/>
            <person name="Henrissat B."/>
            <person name="Grigoriev I.V."/>
            <person name="Spatafora J.W."/>
            <person name="Aime M.C."/>
        </authorList>
    </citation>
    <scope>NUCLEOTIDE SEQUENCE [LARGE SCALE GENOMIC DNA]</scope>
    <source>
        <strain evidence="1 2">SA 807</strain>
    </source>
</reference>
<keyword evidence="2" id="KW-1185">Reference proteome</keyword>
<evidence type="ECO:0000313" key="2">
    <source>
        <dbReference type="Proteomes" id="UP000245626"/>
    </source>
</evidence>
<name>A0ACD0NSZ2_9BASI</name>
<proteinExistence type="predicted"/>
<sequence length="163" mass="17966">MQPFQLAISRIATQAKARLLAKCDPVQHPELFRGEAPRPSPDPAPLVPSLLARLDKKVRTATDIAVEERAPKRPKEYIAVASGHSHACDFQQQRGGVRGDGLHPAALDPERRIAREEQRYGSESSPHDRQTEKASSRQGPDGFDLTKTNFTMANVIIIGQKKA</sequence>
<organism evidence="1 2">
    <name type="scientific">Violaceomyces palustris</name>
    <dbReference type="NCBI Taxonomy" id="1673888"/>
    <lineage>
        <taxon>Eukaryota</taxon>
        <taxon>Fungi</taxon>
        <taxon>Dikarya</taxon>
        <taxon>Basidiomycota</taxon>
        <taxon>Ustilaginomycotina</taxon>
        <taxon>Ustilaginomycetes</taxon>
        <taxon>Violaceomycetales</taxon>
        <taxon>Violaceomycetaceae</taxon>
        <taxon>Violaceomyces</taxon>
    </lineage>
</organism>
<gene>
    <name evidence="1" type="ORF">IE53DRAFT_370237</name>
</gene>
<protein>
    <submittedName>
        <fullName evidence="1">Uncharacterized protein</fullName>
    </submittedName>
</protein>
<evidence type="ECO:0000313" key="1">
    <source>
        <dbReference type="EMBL" id="PWN48879.1"/>
    </source>
</evidence>
<dbReference type="EMBL" id="KZ820129">
    <property type="protein sequence ID" value="PWN48879.1"/>
    <property type="molecule type" value="Genomic_DNA"/>
</dbReference>
<dbReference type="Proteomes" id="UP000245626">
    <property type="component" value="Unassembled WGS sequence"/>
</dbReference>
<accession>A0ACD0NSZ2</accession>